<sequence length="156" mass="17160">ARRARARAGRHRRRRACRTGQRRHRHDPGPRRIHRQPRRPRSARGPHPHLTRNHMKPLDQFLKQMMASAQRVQANDAAGATDIIQRALRDAGLMPSPAQPAPDGPAAFVDLNAAPPWAARPPSGRGARMRRAPADTTDSTALGRFVDGVFACSAGT</sequence>
<feature type="region of interest" description="Disordered" evidence="1">
    <location>
        <begin position="1"/>
        <end position="53"/>
    </location>
</feature>
<proteinExistence type="predicted"/>
<reference evidence="3" key="1">
    <citation type="journal article" date="2010" name="Nat. Biotechnol.">
        <title>Draft genome sequence of the oilseed species Ricinus communis.</title>
        <authorList>
            <person name="Chan A.P."/>
            <person name="Crabtree J."/>
            <person name="Zhao Q."/>
            <person name="Lorenzi H."/>
            <person name="Orvis J."/>
            <person name="Puiu D."/>
            <person name="Melake-Berhan A."/>
            <person name="Jones K.M."/>
            <person name="Redman J."/>
            <person name="Chen G."/>
            <person name="Cahoon E.B."/>
            <person name="Gedil M."/>
            <person name="Stanke M."/>
            <person name="Haas B.J."/>
            <person name="Wortman J.R."/>
            <person name="Fraser-Liggett C.M."/>
            <person name="Ravel J."/>
            <person name="Rabinowicz P.D."/>
        </authorList>
    </citation>
    <scope>NUCLEOTIDE SEQUENCE [LARGE SCALE GENOMIC DNA]</scope>
    <source>
        <strain evidence="3">cv. Hale</strain>
    </source>
</reference>
<dbReference type="InParanoid" id="B9TL86"/>
<dbReference type="AlphaFoldDB" id="B9TL86"/>
<protein>
    <submittedName>
        <fullName evidence="2">Uncharacterized protein</fullName>
    </submittedName>
</protein>
<organism evidence="2 3">
    <name type="scientific">Ricinus communis</name>
    <name type="common">Castor bean</name>
    <dbReference type="NCBI Taxonomy" id="3988"/>
    <lineage>
        <taxon>Eukaryota</taxon>
        <taxon>Viridiplantae</taxon>
        <taxon>Streptophyta</taxon>
        <taxon>Embryophyta</taxon>
        <taxon>Tracheophyta</taxon>
        <taxon>Spermatophyta</taxon>
        <taxon>Magnoliopsida</taxon>
        <taxon>eudicotyledons</taxon>
        <taxon>Gunneridae</taxon>
        <taxon>Pentapetalae</taxon>
        <taxon>rosids</taxon>
        <taxon>fabids</taxon>
        <taxon>Malpighiales</taxon>
        <taxon>Euphorbiaceae</taxon>
        <taxon>Acalyphoideae</taxon>
        <taxon>Acalypheae</taxon>
        <taxon>Ricinus</taxon>
    </lineage>
</organism>
<feature type="non-terminal residue" evidence="2">
    <location>
        <position position="1"/>
    </location>
</feature>
<dbReference type="EMBL" id="EQ986352">
    <property type="protein sequence ID" value="EEF23378.1"/>
    <property type="molecule type" value="Genomic_DNA"/>
</dbReference>
<evidence type="ECO:0000313" key="2">
    <source>
        <dbReference type="EMBL" id="EEF23378.1"/>
    </source>
</evidence>
<feature type="region of interest" description="Disordered" evidence="1">
    <location>
        <begin position="116"/>
        <end position="136"/>
    </location>
</feature>
<accession>B9TL86</accession>
<keyword evidence="3" id="KW-1185">Reference proteome</keyword>
<gene>
    <name evidence="2" type="ORF">RCOM_2044270</name>
</gene>
<name>B9TL86_RICCO</name>
<dbReference type="Proteomes" id="UP000008311">
    <property type="component" value="Unassembled WGS sequence"/>
</dbReference>
<evidence type="ECO:0000313" key="3">
    <source>
        <dbReference type="Proteomes" id="UP000008311"/>
    </source>
</evidence>
<evidence type="ECO:0000256" key="1">
    <source>
        <dbReference type="SAM" id="MobiDB-lite"/>
    </source>
</evidence>
<feature type="non-terminal residue" evidence="2">
    <location>
        <position position="156"/>
    </location>
</feature>